<dbReference type="Pfam" id="PF00069">
    <property type="entry name" value="Pkinase"/>
    <property type="match status" value="1"/>
</dbReference>
<evidence type="ECO:0000256" key="12">
    <source>
        <dbReference type="ARBA" id="ARBA00022840"/>
    </source>
</evidence>
<keyword evidence="7 20" id="KW-0812">Transmembrane</keyword>
<evidence type="ECO:0000313" key="22">
    <source>
        <dbReference type="EMBL" id="KAF5189455.1"/>
    </source>
</evidence>
<comment type="catalytic activity">
    <reaction evidence="18">
        <text>L-seryl-[protein] + ATP = O-phospho-L-seryl-[protein] + ADP + H(+)</text>
        <dbReference type="Rhea" id="RHEA:17989"/>
        <dbReference type="Rhea" id="RHEA-COMP:9863"/>
        <dbReference type="Rhea" id="RHEA-COMP:11604"/>
        <dbReference type="ChEBI" id="CHEBI:15378"/>
        <dbReference type="ChEBI" id="CHEBI:29999"/>
        <dbReference type="ChEBI" id="CHEBI:30616"/>
        <dbReference type="ChEBI" id="CHEBI:83421"/>
        <dbReference type="ChEBI" id="CHEBI:456216"/>
        <dbReference type="EC" id="2.7.11.1"/>
    </reaction>
</comment>
<evidence type="ECO:0000256" key="18">
    <source>
        <dbReference type="ARBA" id="ARBA00048679"/>
    </source>
</evidence>
<evidence type="ECO:0000256" key="7">
    <source>
        <dbReference type="ARBA" id="ARBA00022692"/>
    </source>
</evidence>
<keyword evidence="6" id="KW-0808">Transferase</keyword>
<gene>
    <name evidence="22" type="ORF">FRX31_020958</name>
</gene>
<dbReference type="GO" id="GO:0005524">
    <property type="term" value="F:ATP binding"/>
    <property type="evidence" value="ECO:0007669"/>
    <property type="project" value="UniProtKB-UniRule"/>
</dbReference>
<reference evidence="22 23" key="1">
    <citation type="submission" date="2020-06" db="EMBL/GenBank/DDBJ databases">
        <title>Transcriptomic and genomic resources for Thalictrum thalictroides and T. hernandezii: Facilitating candidate gene discovery in an emerging model plant lineage.</title>
        <authorList>
            <person name="Arias T."/>
            <person name="Riano-Pachon D.M."/>
            <person name="Di Stilio V.S."/>
        </authorList>
    </citation>
    <scope>NUCLEOTIDE SEQUENCE [LARGE SCALE GENOMIC DNA]</scope>
    <source>
        <strain evidence="23">cv. WT478/WT964</strain>
        <tissue evidence="22">Leaves</tissue>
    </source>
</reference>
<dbReference type="InterPro" id="IPR008266">
    <property type="entry name" value="Tyr_kinase_AS"/>
</dbReference>
<evidence type="ECO:0000256" key="11">
    <source>
        <dbReference type="ARBA" id="ARBA00022777"/>
    </source>
</evidence>
<dbReference type="EMBL" id="JABWDY010025458">
    <property type="protein sequence ID" value="KAF5189455.1"/>
    <property type="molecule type" value="Genomic_DNA"/>
</dbReference>
<evidence type="ECO:0000256" key="8">
    <source>
        <dbReference type="ARBA" id="ARBA00022729"/>
    </source>
</evidence>
<dbReference type="FunFam" id="1.10.510.10:FF:000445">
    <property type="entry name" value="MDIS1-interacting receptor like kinase 2"/>
    <property type="match status" value="1"/>
</dbReference>
<evidence type="ECO:0000256" key="17">
    <source>
        <dbReference type="ARBA" id="ARBA00047899"/>
    </source>
</evidence>
<evidence type="ECO:0000256" key="15">
    <source>
        <dbReference type="ARBA" id="ARBA00023170"/>
    </source>
</evidence>
<dbReference type="OrthoDB" id="676979at2759"/>
<keyword evidence="14 20" id="KW-0472">Membrane</keyword>
<evidence type="ECO:0000256" key="3">
    <source>
        <dbReference type="ARBA" id="ARBA00022527"/>
    </source>
</evidence>
<keyword evidence="10 19" id="KW-0547">Nucleotide-binding</keyword>
<organism evidence="22 23">
    <name type="scientific">Thalictrum thalictroides</name>
    <name type="common">Rue-anemone</name>
    <name type="synonym">Anemone thalictroides</name>
    <dbReference type="NCBI Taxonomy" id="46969"/>
    <lineage>
        <taxon>Eukaryota</taxon>
        <taxon>Viridiplantae</taxon>
        <taxon>Streptophyta</taxon>
        <taxon>Embryophyta</taxon>
        <taxon>Tracheophyta</taxon>
        <taxon>Spermatophyta</taxon>
        <taxon>Magnoliopsida</taxon>
        <taxon>Ranunculales</taxon>
        <taxon>Ranunculaceae</taxon>
        <taxon>Thalictroideae</taxon>
        <taxon>Thalictrum</taxon>
    </lineage>
</organism>
<evidence type="ECO:0000256" key="9">
    <source>
        <dbReference type="ARBA" id="ARBA00022737"/>
    </source>
</evidence>
<keyword evidence="12 19" id="KW-0067">ATP-binding</keyword>
<evidence type="ECO:0000256" key="14">
    <source>
        <dbReference type="ARBA" id="ARBA00023136"/>
    </source>
</evidence>
<feature type="transmembrane region" description="Helical" evidence="20">
    <location>
        <begin position="12"/>
        <end position="37"/>
    </location>
</feature>
<evidence type="ECO:0000256" key="10">
    <source>
        <dbReference type="ARBA" id="ARBA00022741"/>
    </source>
</evidence>
<dbReference type="Proteomes" id="UP000554482">
    <property type="component" value="Unassembled WGS sequence"/>
</dbReference>
<dbReference type="InterPro" id="IPR017441">
    <property type="entry name" value="Protein_kinase_ATP_BS"/>
</dbReference>
<dbReference type="GO" id="GO:0004674">
    <property type="term" value="F:protein serine/threonine kinase activity"/>
    <property type="evidence" value="ECO:0007669"/>
    <property type="project" value="UniProtKB-KW"/>
</dbReference>
<dbReference type="PANTHER" id="PTHR48005:SF70">
    <property type="entry name" value="MDIS1-INTERACTING RECEPTOR LIKE KINASE 2-LIKE"/>
    <property type="match status" value="1"/>
</dbReference>
<dbReference type="Gene3D" id="1.10.510.10">
    <property type="entry name" value="Transferase(Phosphotransferase) domain 1"/>
    <property type="match status" value="1"/>
</dbReference>
<evidence type="ECO:0000256" key="16">
    <source>
        <dbReference type="ARBA" id="ARBA00023180"/>
    </source>
</evidence>
<keyword evidence="16" id="KW-0325">Glycoprotein</keyword>
<evidence type="ECO:0000256" key="20">
    <source>
        <dbReference type="SAM" id="Phobius"/>
    </source>
</evidence>
<keyword evidence="5" id="KW-0433">Leucine-rich repeat</keyword>
<feature type="binding site" evidence="19">
    <location>
        <position position="103"/>
    </location>
    <ligand>
        <name>ATP</name>
        <dbReference type="ChEBI" id="CHEBI:30616"/>
    </ligand>
</feature>
<evidence type="ECO:0000256" key="2">
    <source>
        <dbReference type="ARBA" id="ARBA00012513"/>
    </source>
</evidence>
<keyword evidence="23" id="KW-1185">Reference proteome</keyword>
<feature type="domain" description="Protein kinase" evidence="21">
    <location>
        <begin position="74"/>
        <end position="344"/>
    </location>
</feature>
<keyword evidence="9" id="KW-0677">Repeat</keyword>
<evidence type="ECO:0000259" key="21">
    <source>
        <dbReference type="PROSITE" id="PS50011"/>
    </source>
</evidence>
<evidence type="ECO:0000313" key="23">
    <source>
        <dbReference type="Proteomes" id="UP000554482"/>
    </source>
</evidence>
<keyword evidence="4" id="KW-0597">Phosphoprotein</keyword>
<dbReference type="AlphaFoldDB" id="A0A7J6VZD3"/>
<protein>
    <recommendedName>
        <fullName evidence="2">non-specific serine/threonine protein kinase</fullName>
        <ecNumber evidence="2">2.7.11.1</ecNumber>
    </recommendedName>
</protein>
<dbReference type="GO" id="GO:0016020">
    <property type="term" value="C:membrane"/>
    <property type="evidence" value="ECO:0007669"/>
    <property type="project" value="UniProtKB-SubCell"/>
</dbReference>
<accession>A0A7J6VZD3</accession>
<name>A0A7J6VZD3_THATH</name>
<comment type="catalytic activity">
    <reaction evidence="17">
        <text>L-threonyl-[protein] + ATP = O-phospho-L-threonyl-[protein] + ADP + H(+)</text>
        <dbReference type="Rhea" id="RHEA:46608"/>
        <dbReference type="Rhea" id="RHEA-COMP:11060"/>
        <dbReference type="Rhea" id="RHEA-COMP:11605"/>
        <dbReference type="ChEBI" id="CHEBI:15378"/>
        <dbReference type="ChEBI" id="CHEBI:30013"/>
        <dbReference type="ChEBI" id="CHEBI:30616"/>
        <dbReference type="ChEBI" id="CHEBI:61977"/>
        <dbReference type="ChEBI" id="CHEBI:456216"/>
        <dbReference type="EC" id="2.7.11.1"/>
    </reaction>
</comment>
<dbReference type="InterPro" id="IPR000719">
    <property type="entry name" value="Prot_kinase_dom"/>
</dbReference>
<evidence type="ECO:0000256" key="4">
    <source>
        <dbReference type="ARBA" id="ARBA00022553"/>
    </source>
</evidence>
<dbReference type="PANTHER" id="PTHR48005">
    <property type="entry name" value="LEUCINE RICH REPEAT KINASE 2"/>
    <property type="match status" value="1"/>
</dbReference>
<keyword evidence="3" id="KW-0723">Serine/threonine-protein kinase</keyword>
<dbReference type="PROSITE" id="PS00109">
    <property type="entry name" value="PROTEIN_KINASE_TYR"/>
    <property type="match status" value="1"/>
</dbReference>
<proteinExistence type="predicted"/>
<evidence type="ECO:0000256" key="6">
    <source>
        <dbReference type="ARBA" id="ARBA00022679"/>
    </source>
</evidence>
<comment type="subcellular location">
    <subcellularLocation>
        <location evidence="1">Membrane</location>
        <topology evidence="1">Single-pass type I membrane protein</topology>
    </subcellularLocation>
</comment>
<comment type="caution">
    <text evidence="22">The sequence shown here is derived from an EMBL/GenBank/DDBJ whole genome shotgun (WGS) entry which is preliminary data.</text>
</comment>
<dbReference type="PROSITE" id="PS50011">
    <property type="entry name" value="PROTEIN_KINASE_DOM"/>
    <property type="match status" value="1"/>
</dbReference>
<evidence type="ECO:0000256" key="13">
    <source>
        <dbReference type="ARBA" id="ARBA00022989"/>
    </source>
</evidence>
<sequence length="383" mass="42747">MDNSGTNRKPKIVKIVLGSMGGVLSFLFALIGIYCIFYKKMRETTEVINGDLFCIWDFDGNNVYEDIIEATEGFDDKHCIGIGGYGSVYKAVLSTGQVVAVKKFHPRENGEQHDLKSFSAEIHALTELRHRNIVKLYGICSHVRHSFLIYEYLERGSLEMLMRNVEEAVSLDWVKRIRIIKSVASALSHMHHGCFPPLIHRDISSKNILLNSEYDACVADFGIARVLDPNSSNWTTPAGTYGYLTPELAYTMRLTEKCDVYSFGVLALEVIMGNHPGEFITSLASSSLSGGTNILLIDTLDKRLELPIMEILKELVLVAKLAFACLKTHPESRPTMESVSHKLSTGKLSVGESVNMITVGKLLSEDVSFFSHQILDKTVCWSR</sequence>
<keyword evidence="8" id="KW-0732">Signal</keyword>
<dbReference type="Gene3D" id="3.30.200.20">
    <property type="entry name" value="Phosphorylase Kinase, domain 1"/>
    <property type="match status" value="1"/>
</dbReference>
<evidence type="ECO:0000256" key="19">
    <source>
        <dbReference type="PROSITE-ProRule" id="PRU10141"/>
    </source>
</evidence>
<dbReference type="InterPro" id="IPR011009">
    <property type="entry name" value="Kinase-like_dom_sf"/>
</dbReference>
<keyword evidence="15 22" id="KW-0675">Receptor</keyword>
<dbReference type="EC" id="2.7.11.1" evidence="2"/>
<keyword evidence="13 20" id="KW-1133">Transmembrane helix</keyword>
<dbReference type="PROSITE" id="PS00107">
    <property type="entry name" value="PROTEIN_KINASE_ATP"/>
    <property type="match status" value="1"/>
</dbReference>
<dbReference type="FunFam" id="3.30.200.20:FF:000309">
    <property type="entry name" value="Leucine-rich repeat receptor protein kinase MSP1"/>
    <property type="match status" value="1"/>
</dbReference>
<evidence type="ECO:0000256" key="5">
    <source>
        <dbReference type="ARBA" id="ARBA00022614"/>
    </source>
</evidence>
<dbReference type="SUPFAM" id="SSF56112">
    <property type="entry name" value="Protein kinase-like (PK-like)"/>
    <property type="match status" value="1"/>
</dbReference>
<dbReference type="InterPro" id="IPR051420">
    <property type="entry name" value="Ser_Thr_Kinases_DiverseReg"/>
</dbReference>
<keyword evidence="11 22" id="KW-0418">Kinase</keyword>
<evidence type="ECO:0000256" key="1">
    <source>
        <dbReference type="ARBA" id="ARBA00004479"/>
    </source>
</evidence>